<evidence type="ECO:0000313" key="4">
    <source>
        <dbReference type="Proteomes" id="UP000251205"/>
    </source>
</evidence>
<dbReference type="InterPro" id="IPR005119">
    <property type="entry name" value="LysR_subst-bd"/>
</dbReference>
<dbReference type="SUPFAM" id="SSF53850">
    <property type="entry name" value="Periplasmic binding protein-like II"/>
    <property type="match status" value="1"/>
</dbReference>
<dbReference type="GO" id="GO:0043565">
    <property type="term" value="F:sequence-specific DNA binding"/>
    <property type="evidence" value="ECO:0007669"/>
    <property type="project" value="TreeGrafter"/>
</dbReference>
<dbReference type="Proteomes" id="UP000251205">
    <property type="component" value="Unassembled WGS sequence"/>
</dbReference>
<dbReference type="Gene3D" id="3.40.190.290">
    <property type="match status" value="1"/>
</dbReference>
<keyword evidence="1" id="KW-0010">Activator</keyword>
<dbReference type="PANTHER" id="PTHR30427">
    <property type="entry name" value="TRANSCRIPTIONAL ACTIVATOR PROTEIN LYSR"/>
    <property type="match status" value="1"/>
</dbReference>
<dbReference type="RefSeq" id="WP_112342851.1">
    <property type="nucleotide sequence ID" value="NZ_QMKK01000042.1"/>
</dbReference>
<dbReference type="AlphaFoldDB" id="A0A329Y9Z5"/>
<dbReference type="Pfam" id="PF03466">
    <property type="entry name" value="LysR_substrate"/>
    <property type="match status" value="1"/>
</dbReference>
<evidence type="ECO:0000259" key="2">
    <source>
        <dbReference type="Pfam" id="PF03466"/>
    </source>
</evidence>
<organism evidence="3 4">
    <name type="scientific">Rhizobium tropici</name>
    <dbReference type="NCBI Taxonomy" id="398"/>
    <lineage>
        <taxon>Bacteria</taxon>
        <taxon>Pseudomonadati</taxon>
        <taxon>Pseudomonadota</taxon>
        <taxon>Alphaproteobacteria</taxon>
        <taxon>Hyphomicrobiales</taxon>
        <taxon>Rhizobiaceae</taxon>
        <taxon>Rhizobium/Agrobacterium group</taxon>
        <taxon>Rhizobium</taxon>
    </lineage>
</organism>
<dbReference type="PANTHER" id="PTHR30427:SF1">
    <property type="entry name" value="TRANSCRIPTIONAL ACTIVATOR PROTEIN LYSR"/>
    <property type="match status" value="1"/>
</dbReference>
<gene>
    <name evidence="3" type="ORF">DQ393_16580</name>
</gene>
<sequence>MPTGHNFGSAQVGNYREVIEHVLEGRADIGLGRLPLDDKIFEWCPIATATNVYIFHRGHRLSQKDVIRPEDLIGEPLTYVEPQMQSHHMNENAMRYMGAEPNLAIQFDVTGQEVNFVAAGLGITSSNTFAARQFAAFPVEIRPLSLALSITTPSSGKKADGSVRFCKMP</sequence>
<evidence type="ECO:0000256" key="1">
    <source>
        <dbReference type="ARBA" id="ARBA00023159"/>
    </source>
</evidence>
<evidence type="ECO:0000313" key="3">
    <source>
        <dbReference type="EMBL" id="RAX40247.1"/>
    </source>
</evidence>
<dbReference type="EMBL" id="QMKK01000042">
    <property type="protein sequence ID" value="RAX40247.1"/>
    <property type="molecule type" value="Genomic_DNA"/>
</dbReference>
<proteinExistence type="predicted"/>
<dbReference type="OrthoDB" id="7260751at2"/>
<feature type="domain" description="LysR substrate-binding" evidence="2">
    <location>
        <begin position="11"/>
        <end position="145"/>
    </location>
</feature>
<dbReference type="GO" id="GO:0010628">
    <property type="term" value="P:positive regulation of gene expression"/>
    <property type="evidence" value="ECO:0007669"/>
    <property type="project" value="TreeGrafter"/>
</dbReference>
<accession>A0A329Y9Z5</accession>
<reference evidence="3 4" key="1">
    <citation type="submission" date="2018-06" db="EMBL/GenBank/DDBJ databases">
        <title>Whole Genome Sequence of an efficient microsymbiont, Rhizobium tropici.</title>
        <authorList>
            <person name="Srinivasan R."/>
            <person name="Singh H.V."/>
            <person name="Srivastava R."/>
            <person name="Kumari B."/>
            <person name="Radhakrishna A."/>
        </authorList>
    </citation>
    <scope>NUCLEOTIDE SEQUENCE [LARGE SCALE GENOMIC DNA]</scope>
    <source>
        <strain evidence="3 4">IGFRI Rhizo-19</strain>
    </source>
</reference>
<comment type="caution">
    <text evidence="3">The sequence shown here is derived from an EMBL/GenBank/DDBJ whole genome shotgun (WGS) entry which is preliminary data.</text>
</comment>
<name>A0A329Y9Z5_RHITR</name>
<protein>
    <recommendedName>
        <fullName evidence="2">LysR substrate-binding domain-containing protein</fullName>
    </recommendedName>
</protein>